<protein>
    <recommendedName>
        <fullName evidence="7">UPF0056 membrane protein</fullName>
    </recommendedName>
</protein>
<evidence type="ECO:0000256" key="7">
    <source>
        <dbReference type="RuleBase" id="RU362048"/>
    </source>
</evidence>
<comment type="caution">
    <text evidence="8">The sequence shown here is derived from an EMBL/GenBank/DDBJ whole genome shotgun (WGS) entry which is preliminary data.</text>
</comment>
<feature type="transmembrane region" description="Helical" evidence="7">
    <location>
        <begin position="12"/>
        <end position="32"/>
    </location>
</feature>
<dbReference type="NCBIfam" id="TIGR00427">
    <property type="entry name" value="NAAT family transporter"/>
    <property type="match status" value="1"/>
</dbReference>
<feature type="transmembrane region" description="Helical" evidence="7">
    <location>
        <begin position="181"/>
        <end position="201"/>
    </location>
</feature>
<dbReference type="Proteomes" id="UP000757435">
    <property type="component" value="Unassembled WGS sequence"/>
</dbReference>
<keyword evidence="6 7" id="KW-0472">Membrane</keyword>
<evidence type="ECO:0000256" key="6">
    <source>
        <dbReference type="ARBA" id="ARBA00023136"/>
    </source>
</evidence>
<evidence type="ECO:0000313" key="8">
    <source>
        <dbReference type="EMBL" id="MBW4657036.1"/>
    </source>
</evidence>
<gene>
    <name evidence="8" type="ORF">KME15_00020</name>
</gene>
<keyword evidence="4 7" id="KW-0812">Transmembrane</keyword>
<proteinExistence type="inferred from homology"/>
<evidence type="ECO:0000256" key="3">
    <source>
        <dbReference type="ARBA" id="ARBA00022475"/>
    </source>
</evidence>
<reference evidence="8" key="1">
    <citation type="submission" date="2021-05" db="EMBL/GenBank/DDBJ databases">
        <authorList>
            <person name="Pietrasiak N."/>
            <person name="Ward R."/>
            <person name="Stajich J.E."/>
            <person name="Kurbessoian T."/>
        </authorList>
    </citation>
    <scope>NUCLEOTIDE SEQUENCE</scope>
    <source>
        <strain evidence="8">UHER 2000/2452</strain>
    </source>
</reference>
<dbReference type="Pfam" id="PF01914">
    <property type="entry name" value="MarC"/>
    <property type="match status" value="1"/>
</dbReference>
<comment type="similarity">
    <text evidence="2 7">Belongs to the UPF0056 (MarC) family.</text>
</comment>
<dbReference type="InterPro" id="IPR002771">
    <property type="entry name" value="Multi_antbiot-R_MarC"/>
</dbReference>
<organism evidence="8 9">
    <name type="scientific">Drouetiella hepatica Uher 2000/2452</name>
    <dbReference type="NCBI Taxonomy" id="904376"/>
    <lineage>
        <taxon>Bacteria</taxon>
        <taxon>Bacillati</taxon>
        <taxon>Cyanobacteriota</taxon>
        <taxon>Cyanophyceae</taxon>
        <taxon>Oculatellales</taxon>
        <taxon>Oculatellaceae</taxon>
        <taxon>Drouetiella</taxon>
    </lineage>
</organism>
<dbReference type="PANTHER" id="PTHR33508:SF1">
    <property type="entry name" value="UPF0056 MEMBRANE PROTEIN YHCE"/>
    <property type="match status" value="1"/>
</dbReference>
<name>A0A951UK10_9CYAN</name>
<feature type="transmembrane region" description="Helical" evidence="7">
    <location>
        <begin position="71"/>
        <end position="92"/>
    </location>
</feature>
<dbReference type="PANTHER" id="PTHR33508">
    <property type="entry name" value="UPF0056 MEMBRANE PROTEIN YHCE"/>
    <property type="match status" value="1"/>
</dbReference>
<dbReference type="AlphaFoldDB" id="A0A951UK10"/>
<keyword evidence="3" id="KW-1003">Cell membrane</keyword>
<comment type="subcellular location">
    <subcellularLocation>
        <location evidence="1 7">Cell membrane</location>
        <topology evidence="1 7">Multi-pass membrane protein</topology>
    </subcellularLocation>
</comment>
<dbReference type="EMBL" id="JAHHHD010000001">
    <property type="protein sequence ID" value="MBW4657036.1"/>
    <property type="molecule type" value="Genomic_DNA"/>
</dbReference>
<evidence type="ECO:0000256" key="1">
    <source>
        <dbReference type="ARBA" id="ARBA00004651"/>
    </source>
</evidence>
<feature type="transmembrane region" description="Helical" evidence="7">
    <location>
        <begin position="104"/>
        <end position="128"/>
    </location>
</feature>
<evidence type="ECO:0000256" key="5">
    <source>
        <dbReference type="ARBA" id="ARBA00022989"/>
    </source>
</evidence>
<feature type="transmembrane region" description="Helical" evidence="7">
    <location>
        <begin position="140"/>
        <end position="160"/>
    </location>
</feature>
<dbReference type="GO" id="GO:0005886">
    <property type="term" value="C:plasma membrane"/>
    <property type="evidence" value="ECO:0007669"/>
    <property type="project" value="UniProtKB-SubCell"/>
</dbReference>
<evidence type="ECO:0000313" key="9">
    <source>
        <dbReference type="Proteomes" id="UP000757435"/>
    </source>
</evidence>
<reference evidence="8" key="2">
    <citation type="journal article" date="2022" name="Microbiol. Resour. Announc.">
        <title>Metagenome Sequencing to Explore Phylogenomics of Terrestrial Cyanobacteria.</title>
        <authorList>
            <person name="Ward R.D."/>
            <person name="Stajich J.E."/>
            <person name="Johansen J.R."/>
            <person name="Huntemann M."/>
            <person name="Clum A."/>
            <person name="Foster B."/>
            <person name="Foster B."/>
            <person name="Roux S."/>
            <person name="Palaniappan K."/>
            <person name="Varghese N."/>
            <person name="Mukherjee S."/>
            <person name="Reddy T.B.K."/>
            <person name="Daum C."/>
            <person name="Copeland A."/>
            <person name="Chen I.A."/>
            <person name="Ivanova N.N."/>
            <person name="Kyrpides N.C."/>
            <person name="Shapiro N."/>
            <person name="Eloe-Fadrosh E.A."/>
            <person name="Pietrasiak N."/>
        </authorList>
    </citation>
    <scope>NUCLEOTIDE SEQUENCE</scope>
    <source>
        <strain evidence="8">UHER 2000/2452</strain>
    </source>
</reference>
<evidence type="ECO:0000256" key="2">
    <source>
        <dbReference type="ARBA" id="ARBA00009784"/>
    </source>
</evidence>
<feature type="transmembrane region" description="Helical" evidence="7">
    <location>
        <begin position="44"/>
        <end position="65"/>
    </location>
</feature>
<keyword evidence="5 7" id="KW-1133">Transmembrane helix</keyword>
<evidence type="ECO:0000256" key="4">
    <source>
        <dbReference type="ARBA" id="ARBA00022692"/>
    </source>
</evidence>
<accession>A0A951UK10</accession>
<sequence>MIDKALNDLLTLWVTIEPIGTVVLFATLSAHLSQTQRRRVALKAVVYSTIILLGSIVVGQVILSAMQIRLISLQVAGGLILFLFALQMIFDFSHEQPATPEKGYDIAVFPLAVPSIAGAEAIMAVVLLTDNHIYSIPSQIVTACAVVCIMAVTYGLMLLAEPILRVIGTNGAAILERVTGMILAALAVELIMEAIGVQGWLS</sequence>